<sequence>MKSAIEQLSTYKSVHLNPTNIKTHFVGIPLIIWAAFVMLNSIPVTFFTHEPSGLVFNVAGLFTVCVLLYYFILHARLALGLMLFILPVLYTSYLVSLQDQAWPIAISIFVIGWIFQLIGHKYEKAKPAFIDDLNQLLIGPFFLMAELYFMLGLEKELDKAITPLAIEKRRALTHASKGG</sequence>
<dbReference type="Pfam" id="PF06127">
    <property type="entry name" value="Mpo1-like"/>
    <property type="match status" value="1"/>
</dbReference>
<dbReference type="Proteomes" id="UP000318758">
    <property type="component" value="Chromosome"/>
</dbReference>
<keyword evidence="1" id="KW-0812">Transmembrane</keyword>
<name>A0ABX5WNS2_9GAMM</name>
<feature type="transmembrane region" description="Helical" evidence="1">
    <location>
        <begin position="77"/>
        <end position="95"/>
    </location>
</feature>
<evidence type="ECO:0000313" key="2">
    <source>
        <dbReference type="EMBL" id="QDF76170.1"/>
    </source>
</evidence>
<reference evidence="2 3" key="1">
    <citation type="submission" date="2019-06" db="EMBL/GenBank/DDBJ databases">
        <title>Complete genome of Shewanella marisflavi ECSMB14101, a mussel settlement-inducing bacterium isolated from East China Sea.</title>
        <authorList>
            <person name="Yang J."/>
            <person name="Liang X."/>
            <person name="Chang R."/>
            <person name="Peng L."/>
        </authorList>
    </citation>
    <scope>NUCLEOTIDE SEQUENCE [LARGE SCALE GENOMIC DNA]</scope>
    <source>
        <strain evidence="2 3">ECSMB14101</strain>
    </source>
</reference>
<proteinExistence type="predicted"/>
<feature type="transmembrane region" description="Helical" evidence="1">
    <location>
        <begin position="54"/>
        <end position="72"/>
    </location>
</feature>
<dbReference type="EMBL" id="CP041153">
    <property type="protein sequence ID" value="QDF76170.1"/>
    <property type="molecule type" value="Genomic_DNA"/>
</dbReference>
<dbReference type="PANTHER" id="PTHR28026:SF9">
    <property type="entry name" value="2-HYDROXY-PALMITIC ACID DIOXYGENASE MPO1"/>
    <property type="match status" value="1"/>
</dbReference>
<gene>
    <name evidence="2" type="ORF">FGA12_14025</name>
</gene>
<keyword evidence="3" id="KW-1185">Reference proteome</keyword>
<protein>
    <submittedName>
        <fullName evidence="2">DUF962 domain-containing protein</fullName>
    </submittedName>
</protein>
<keyword evidence="1" id="KW-1133">Transmembrane helix</keyword>
<dbReference type="PANTHER" id="PTHR28026">
    <property type="entry name" value="DUF962 DOMAIN PROTEIN (AFU_ORTHOLOGUE AFUA_8G05310)"/>
    <property type="match status" value="1"/>
</dbReference>
<organism evidence="2 3">
    <name type="scientific">Shewanella marisflavi</name>
    <dbReference type="NCBI Taxonomy" id="260364"/>
    <lineage>
        <taxon>Bacteria</taxon>
        <taxon>Pseudomonadati</taxon>
        <taxon>Pseudomonadota</taxon>
        <taxon>Gammaproteobacteria</taxon>
        <taxon>Alteromonadales</taxon>
        <taxon>Shewanellaceae</taxon>
        <taxon>Shewanella</taxon>
    </lineage>
</organism>
<keyword evidence="1" id="KW-0472">Membrane</keyword>
<dbReference type="RefSeq" id="WP_033539788.1">
    <property type="nucleotide sequence ID" value="NZ_CP041153.1"/>
</dbReference>
<evidence type="ECO:0000313" key="3">
    <source>
        <dbReference type="Proteomes" id="UP000318758"/>
    </source>
</evidence>
<feature type="transmembrane region" description="Helical" evidence="1">
    <location>
        <begin position="101"/>
        <end position="119"/>
    </location>
</feature>
<dbReference type="InterPro" id="IPR009305">
    <property type="entry name" value="Mpo1-like"/>
</dbReference>
<feature type="transmembrane region" description="Helical" evidence="1">
    <location>
        <begin position="21"/>
        <end position="42"/>
    </location>
</feature>
<accession>A0ABX5WNS2</accession>
<evidence type="ECO:0000256" key="1">
    <source>
        <dbReference type="SAM" id="Phobius"/>
    </source>
</evidence>